<accession>A0ACC1IRP4</accession>
<name>A0ACC1IRP4_9FUNG</name>
<sequence length="494" mass="52107">MNSNGSTGRAAKRICSVLVRTSGMLRCATAGWLTVSIALSSYAQLWRTYSESADYIDNGTPGGGRNKQPPSTLASEWLVLLVSIISYSGLALQLALIPIYALRLMLASVLVAPRATREPSDLLRSIIEYSWAVPVCLLAAVSNFVGIVDITAAPLLADILLGIWRLCAIFGAVLTLTALPAFMATAARYRRLPSDGQPKLLPWYLLFLPGTVAGAAASELTLVLPPSRASGVLAAGYALWGASVVPALVFSILYIRQLMAASISSRAVVKPSGSLLVMPLAPVSQMALGIMTLGIQSQRVWADTVGPATAPLLLGELAMAAGAILGLVLWGASTAWFINSHILLFTLQSNSTSSSSSSSNRRRRGLGICAVGKVAFRTLTDSCQPVYPLASFALATAVVARIWSSVVMLVLTRVLIAYLSIVLATVGSRKTGRIARCIWLFIRQGRARLPGENESESERLVAGTADPVVADASDPDLAPANVQSPSSPVLYGTI</sequence>
<dbReference type="EMBL" id="JANBPG010000152">
    <property type="protein sequence ID" value="KAJ1899444.1"/>
    <property type="molecule type" value="Genomic_DNA"/>
</dbReference>
<evidence type="ECO:0000313" key="2">
    <source>
        <dbReference type="Proteomes" id="UP001150581"/>
    </source>
</evidence>
<reference evidence="1" key="1">
    <citation type="submission" date="2022-07" db="EMBL/GenBank/DDBJ databases">
        <title>Phylogenomic reconstructions and comparative analyses of Kickxellomycotina fungi.</title>
        <authorList>
            <person name="Reynolds N.K."/>
            <person name="Stajich J.E."/>
            <person name="Barry K."/>
            <person name="Grigoriev I.V."/>
            <person name="Crous P."/>
            <person name="Smith M.E."/>
        </authorList>
    </citation>
    <scope>NUCLEOTIDE SEQUENCE</scope>
    <source>
        <strain evidence="1">Benny 63K</strain>
    </source>
</reference>
<protein>
    <submittedName>
        <fullName evidence="1">Uncharacterized protein</fullName>
    </submittedName>
</protein>
<keyword evidence="2" id="KW-1185">Reference proteome</keyword>
<organism evidence="1 2">
    <name type="scientific">Kickxella alabastrina</name>
    <dbReference type="NCBI Taxonomy" id="61397"/>
    <lineage>
        <taxon>Eukaryota</taxon>
        <taxon>Fungi</taxon>
        <taxon>Fungi incertae sedis</taxon>
        <taxon>Zoopagomycota</taxon>
        <taxon>Kickxellomycotina</taxon>
        <taxon>Kickxellomycetes</taxon>
        <taxon>Kickxellales</taxon>
        <taxon>Kickxellaceae</taxon>
        <taxon>Kickxella</taxon>
    </lineage>
</organism>
<gene>
    <name evidence="1" type="ORF">LPJ66_002101</name>
</gene>
<comment type="caution">
    <text evidence="1">The sequence shown here is derived from an EMBL/GenBank/DDBJ whole genome shotgun (WGS) entry which is preliminary data.</text>
</comment>
<dbReference type="Proteomes" id="UP001150581">
    <property type="component" value="Unassembled WGS sequence"/>
</dbReference>
<evidence type="ECO:0000313" key="1">
    <source>
        <dbReference type="EMBL" id="KAJ1899444.1"/>
    </source>
</evidence>
<proteinExistence type="predicted"/>